<dbReference type="Gene3D" id="1.50.40.10">
    <property type="entry name" value="Mitochondrial carrier domain"/>
    <property type="match status" value="1"/>
</dbReference>
<keyword evidence="5" id="KW-1000">Mitochondrion outer membrane</keyword>
<reference evidence="12" key="1">
    <citation type="journal article" date="2017" name="Ticks Tick Borne Dis.">
        <title>An insight into the sialome of Hyalomma excavatum.</title>
        <authorList>
            <person name="Ribeiro J.M."/>
            <person name="Slovak M."/>
            <person name="Francischetti I.M."/>
        </authorList>
    </citation>
    <scope>NUCLEOTIDE SEQUENCE</scope>
    <source>
        <strain evidence="12">Samish</strain>
        <tissue evidence="12">Salivary glands</tissue>
    </source>
</reference>
<feature type="repeat" description="Solcar" evidence="9">
    <location>
        <begin position="143"/>
        <end position="231"/>
    </location>
</feature>
<keyword evidence="3 9" id="KW-0812">Transmembrane</keyword>
<evidence type="ECO:0000256" key="2">
    <source>
        <dbReference type="ARBA" id="ARBA00006375"/>
    </source>
</evidence>
<dbReference type="GO" id="GO:0005741">
    <property type="term" value="C:mitochondrial outer membrane"/>
    <property type="evidence" value="ECO:0007669"/>
    <property type="project" value="UniProtKB-SubCell"/>
</dbReference>
<dbReference type="InterPro" id="IPR023395">
    <property type="entry name" value="MCP_dom_sf"/>
</dbReference>
<evidence type="ECO:0000313" key="12">
    <source>
        <dbReference type="EMBL" id="JAP66669.1"/>
    </source>
</evidence>
<evidence type="ECO:0000256" key="10">
    <source>
        <dbReference type="RuleBase" id="RU000488"/>
    </source>
</evidence>
<dbReference type="PANTHER" id="PTHR10780">
    <property type="entry name" value="MITOCHONDRIAL CARRIER HOMOLOG"/>
    <property type="match status" value="1"/>
</dbReference>
<evidence type="ECO:0000256" key="11">
    <source>
        <dbReference type="SAM" id="MobiDB-lite"/>
    </source>
</evidence>
<evidence type="ECO:0000256" key="6">
    <source>
        <dbReference type="ARBA" id="ARBA00022989"/>
    </source>
</evidence>
<evidence type="ECO:0000256" key="3">
    <source>
        <dbReference type="ARBA" id="ARBA00022692"/>
    </source>
</evidence>
<keyword evidence="7" id="KW-0496">Mitochondrion</keyword>
<name>A0A131XHV1_9ACAR</name>
<dbReference type="PANTHER" id="PTHR10780:SF18">
    <property type="entry name" value="LD43650P"/>
    <property type="match status" value="1"/>
</dbReference>
<comment type="similarity">
    <text evidence="2 10">Belongs to the mitochondrial carrier (TC 2.A.29) family.</text>
</comment>
<accession>A0A131XHV1</accession>
<dbReference type="InterPro" id="IPR018108">
    <property type="entry name" value="MCP_transmembrane"/>
</dbReference>
<keyword evidence="6" id="KW-1133">Transmembrane helix</keyword>
<sequence length="333" mass="37257">MSKMAEELRSPRALSPRLSPIQDPESAKNLWYAVVGRATITALTYPIEYVKFLVQIGHEPLPPKPTRRLFGKPALALPGAIEYMKYIKKVDGYSGLYRGLSVRLCANVVSGAVFAEVNRRLPEVQSFDDEEDDDTVTEEQRIVNFLKRTVKLMTAKCAALFVAQPFNVVCCRYMAQFVGREEKYVGILTSVVHIYREEGVLGLFSGLVPRLIGEVLTIWFANTISFVINAYVVQDKTIQSYVSATTMFLSSSVTYPFYLVGTVMAVSGSSLEAGKPPNMPVYPSWTVCWQHLSRLGQLKRGSAIIWRYYQGPYIVDENGVPRPVSSPKHLASH</sequence>
<feature type="region of interest" description="Disordered" evidence="11">
    <location>
        <begin position="1"/>
        <end position="21"/>
    </location>
</feature>
<dbReference type="SUPFAM" id="SSF103506">
    <property type="entry name" value="Mitochondrial carrier"/>
    <property type="match status" value="1"/>
</dbReference>
<evidence type="ECO:0000256" key="7">
    <source>
        <dbReference type="ARBA" id="ARBA00023128"/>
    </source>
</evidence>
<proteinExistence type="evidence at transcript level"/>
<protein>
    <submittedName>
        <fullName evidence="12">Putative conserved plasma membrane protein</fullName>
    </submittedName>
</protein>
<feature type="compositionally biased region" description="Basic and acidic residues" evidence="11">
    <location>
        <begin position="1"/>
        <end position="10"/>
    </location>
</feature>
<organism evidence="12">
    <name type="scientific">Hyalomma excavatum</name>
    <dbReference type="NCBI Taxonomy" id="257692"/>
    <lineage>
        <taxon>Eukaryota</taxon>
        <taxon>Metazoa</taxon>
        <taxon>Ecdysozoa</taxon>
        <taxon>Arthropoda</taxon>
        <taxon>Chelicerata</taxon>
        <taxon>Arachnida</taxon>
        <taxon>Acari</taxon>
        <taxon>Parasitiformes</taxon>
        <taxon>Ixodida</taxon>
        <taxon>Ixodoidea</taxon>
        <taxon>Ixodidae</taxon>
        <taxon>Hyalomminae</taxon>
        <taxon>Hyalomma</taxon>
    </lineage>
</organism>
<evidence type="ECO:0000256" key="5">
    <source>
        <dbReference type="ARBA" id="ARBA00022787"/>
    </source>
</evidence>
<evidence type="ECO:0000256" key="4">
    <source>
        <dbReference type="ARBA" id="ARBA00022737"/>
    </source>
</evidence>
<keyword evidence="4" id="KW-0677">Repeat</keyword>
<dbReference type="AlphaFoldDB" id="A0A131XHV1"/>
<dbReference type="Pfam" id="PF00153">
    <property type="entry name" value="Mito_carr"/>
    <property type="match status" value="2"/>
</dbReference>
<dbReference type="EMBL" id="GEFH01001912">
    <property type="protein sequence ID" value="JAP66669.1"/>
    <property type="molecule type" value="mRNA"/>
</dbReference>
<keyword evidence="10" id="KW-0813">Transport</keyword>
<evidence type="ECO:0000256" key="1">
    <source>
        <dbReference type="ARBA" id="ARBA00004374"/>
    </source>
</evidence>
<evidence type="ECO:0000256" key="9">
    <source>
        <dbReference type="PROSITE-ProRule" id="PRU00282"/>
    </source>
</evidence>
<dbReference type="PROSITE" id="PS50920">
    <property type="entry name" value="SOLCAR"/>
    <property type="match status" value="1"/>
</dbReference>
<evidence type="ECO:0000256" key="8">
    <source>
        <dbReference type="ARBA" id="ARBA00023136"/>
    </source>
</evidence>
<comment type="subcellular location">
    <subcellularLocation>
        <location evidence="1">Mitochondrion outer membrane</location>
        <topology evidence="1">Multi-pass membrane protein</topology>
    </subcellularLocation>
</comment>
<keyword evidence="8 9" id="KW-0472">Membrane</keyword>